<feature type="active site" description="Charge relay system" evidence="14">
    <location>
        <position position="171"/>
    </location>
</feature>
<evidence type="ECO:0000256" key="16">
    <source>
        <dbReference type="SAM" id="SignalP"/>
    </source>
</evidence>
<dbReference type="STRING" id="1030841.HMPREF9370_1946"/>
<sequence length="498" mass="53363">MIVKTTPKYLTLLLAASLSLAGCDKLGLGQDQQPASVVKPVETKVEKKAPATLPDFAKLVEQEGSAVVNIQAYKDPVAAAKPRKDNEMDLNQFPDNDPFYEFFKRLVPNTPDVPHDEGDNDQNFGSGFIISPDGYILTNTHVVSGLDRIKVTLNDKREFIAKLIGSDPQTDVALLKIDAKNLSIVKIGNPRDLKPGEWVAAIGAPFGFDNSITSGIVSAKGRSLPNENYTPFIQTDVAINPGNSGGPLFNLDGQVIGINSQIYSRNGVFMGISFAIPIDIAMNVVEQLKATGKVQRGQLGVIIQEVSYDLAKSFKLDKPTGALIAKVLPGSPAAKAGLQVGDIVRSVNGETVRTSSELPVMVGNLVPGKEITLGVWRNGKENELKVMLGAATDGKDEAEIESGNILPQSIEAKDFAVEELGMNLREISNNEKKYLVVTNVSGVAQRAGIRRGDKILSIAQSKVEDEAGLRTAIAGSGKNIPLLVERKGTTLFLALNLQ</sequence>
<comment type="catalytic activity">
    <reaction evidence="1">
        <text>Acts on substrates that are at least partially unfolded. The cleavage site P1 residue is normally between a pair of hydrophobic residues, such as Val-|-Val.</text>
        <dbReference type="EC" id="3.4.21.107"/>
    </reaction>
</comment>
<dbReference type="InterPro" id="IPR011782">
    <property type="entry name" value="Pept_S1C_Do"/>
</dbReference>
<evidence type="ECO:0000256" key="9">
    <source>
        <dbReference type="ARBA" id="ARBA00022764"/>
    </source>
</evidence>
<gene>
    <name evidence="18" type="primary">mucD</name>
    <name evidence="18" type="ORF">HMPREF9370_1946</name>
</gene>
<dbReference type="OrthoDB" id="9758917at2"/>
<evidence type="ECO:0000313" key="19">
    <source>
        <dbReference type="Proteomes" id="UP000005336"/>
    </source>
</evidence>
<dbReference type="SUPFAM" id="SSF50494">
    <property type="entry name" value="Trypsin-like serine proteases"/>
    <property type="match status" value="1"/>
</dbReference>
<dbReference type="SUPFAM" id="SSF50156">
    <property type="entry name" value="PDZ domain-like"/>
    <property type="match status" value="2"/>
</dbReference>
<dbReference type="Pfam" id="PF00595">
    <property type="entry name" value="PDZ"/>
    <property type="match status" value="1"/>
</dbReference>
<evidence type="ECO:0000256" key="14">
    <source>
        <dbReference type="PIRSR" id="PIRSR611782-1"/>
    </source>
</evidence>
<organism evidence="18 19">
    <name type="scientific">Neisseria wadsworthii 9715</name>
    <dbReference type="NCBI Taxonomy" id="1030841"/>
    <lineage>
        <taxon>Bacteria</taxon>
        <taxon>Pseudomonadati</taxon>
        <taxon>Pseudomonadota</taxon>
        <taxon>Betaproteobacteria</taxon>
        <taxon>Neisseriales</taxon>
        <taxon>Neisseriaceae</taxon>
        <taxon>Neisseria</taxon>
    </lineage>
</organism>
<keyword evidence="7 16" id="KW-0732">Signal</keyword>
<evidence type="ECO:0000256" key="1">
    <source>
        <dbReference type="ARBA" id="ARBA00001772"/>
    </source>
</evidence>
<dbReference type="PATRIC" id="fig|1030841.3.peg.1938"/>
<evidence type="ECO:0000313" key="18">
    <source>
        <dbReference type="EMBL" id="EGZ44831.1"/>
    </source>
</evidence>
<evidence type="ECO:0000256" key="12">
    <source>
        <dbReference type="ARBA" id="ARBA00023016"/>
    </source>
</evidence>
<dbReference type="PROSITE" id="PS50106">
    <property type="entry name" value="PDZ"/>
    <property type="match status" value="1"/>
</dbReference>
<comment type="subcellular location">
    <subcellularLocation>
        <location evidence="2">Periplasm</location>
    </subcellularLocation>
</comment>
<keyword evidence="6" id="KW-0645">Protease</keyword>
<dbReference type="Gene3D" id="2.30.42.10">
    <property type="match status" value="2"/>
</dbReference>
<keyword evidence="12" id="KW-0346">Stress response</keyword>
<feature type="chain" id="PRO_5038352488" description="Probable periplasmic serine endoprotease DegP-like" evidence="16">
    <location>
        <begin position="22"/>
        <end position="498"/>
    </location>
</feature>
<comment type="caution">
    <text evidence="18">The sequence shown here is derived from an EMBL/GenBank/DDBJ whole genome shotgun (WGS) entry which is preliminary data.</text>
</comment>
<dbReference type="Gene3D" id="2.40.10.120">
    <property type="match status" value="1"/>
</dbReference>
<dbReference type="PRINTS" id="PR00834">
    <property type="entry name" value="PROTEASES2C"/>
</dbReference>
<dbReference type="Proteomes" id="UP000005336">
    <property type="component" value="Unassembled WGS sequence"/>
</dbReference>
<dbReference type="InterPro" id="IPR001940">
    <property type="entry name" value="Peptidase_S1C"/>
</dbReference>
<dbReference type="PANTHER" id="PTHR22939">
    <property type="entry name" value="SERINE PROTEASE FAMILY S1C HTRA-RELATED"/>
    <property type="match status" value="1"/>
</dbReference>
<dbReference type="PROSITE" id="PS51257">
    <property type="entry name" value="PROKAR_LIPOPROTEIN"/>
    <property type="match status" value="1"/>
</dbReference>
<keyword evidence="19" id="KW-1185">Reference proteome</keyword>
<dbReference type="InterPro" id="IPR009003">
    <property type="entry name" value="Peptidase_S1_PA"/>
</dbReference>
<dbReference type="FunFam" id="2.40.10.120:FF:000007">
    <property type="entry name" value="Periplasmic serine endoprotease DegP-like"/>
    <property type="match status" value="1"/>
</dbReference>
<feature type="binding site" evidence="15">
    <location>
        <begin position="242"/>
        <end position="244"/>
    </location>
    <ligand>
        <name>substrate</name>
    </ligand>
</feature>
<feature type="active site" description="Charge relay system" evidence="14">
    <location>
        <position position="244"/>
    </location>
</feature>
<dbReference type="NCBIfam" id="TIGR02037">
    <property type="entry name" value="degP_htrA_DO"/>
    <property type="match status" value="1"/>
</dbReference>
<accession>G4CS86</accession>
<keyword evidence="8" id="KW-0677">Repeat</keyword>
<keyword evidence="10 18" id="KW-0378">Hydrolase</keyword>
<feature type="active site" description="Charge relay system" evidence="14">
    <location>
        <position position="141"/>
    </location>
</feature>
<evidence type="ECO:0000256" key="4">
    <source>
        <dbReference type="ARBA" id="ARBA00013035"/>
    </source>
</evidence>
<dbReference type="SMART" id="SM00228">
    <property type="entry name" value="PDZ"/>
    <property type="match status" value="2"/>
</dbReference>
<evidence type="ECO:0000256" key="13">
    <source>
        <dbReference type="ARBA" id="ARBA00032850"/>
    </source>
</evidence>
<dbReference type="PANTHER" id="PTHR22939:SF130">
    <property type="entry name" value="PERIPLASMIC SERINE ENDOPROTEASE DEGP-LIKE-RELATED"/>
    <property type="match status" value="1"/>
</dbReference>
<dbReference type="InterPro" id="IPR036034">
    <property type="entry name" value="PDZ_sf"/>
</dbReference>
<feature type="domain" description="PDZ" evidence="17">
    <location>
        <begin position="293"/>
        <end position="379"/>
    </location>
</feature>
<dbReference type="CDD" id="cd10839">
    <property type="entry name" value="cpPDZ1_DegP-like"/>
    <property type="match status" value="1"/>
</dbReference>
<feature type="binding site" evidence="15">
    <location>
        <position position="141"/>
    </location>
    <ligand>
        <name>substrate</name>
    </ligand>
</feature>
<protein>
    <recommendedName>
        <fullName evidence="5">Probable periplasmic serine endoprotease DegP-like</fullName>
        <ecNumber evidence="4">3.4.21.107</ecNumber>
    </recommendedName>
    <alternativeName>
        <fullName evidence="13">Protease Do</fullName>
    </alternativeName>
</protein>
<evidence type="ECO:0000256" key="15">
    <source>
        <dbReference type="PIRSR" id="PIRSR611782-2"/>
    </source>
</evidence>
<dbReference type="GO" id="GO:0042597">
    <property type="term" value="C:periplasmic space"/>
    <property type="evidence" value="ECO:0007669"/>
    <property type="project" value="UniProtKB-SubCell"/>
</dbReference>
<proteinExistence type="inferred from homology"/>
<evidence type="ECO:0000256" key="3">
    <source>
        <dbReference type="ARBA" id="ARBA00010541"/>
    </source>
</evidence>
<dbReference type="Pfam" id="PF13180">
    <property type="entry name" value="PDZ_2"/>
    <property type="match status" value="1"/>
</dbReference>
<evidence type="ECO:0000256" key="7">
    <source>
        <dbReference type="ARBA" id="ARBA00022729"/>
    </source>
</evidence>
<evidence type="ECO:0000256" key="5">
    <source>
        <dbReference type="ARBA" id="ARBA00013958"/>
    </source>
</evidence>
<name>G4CS86_9NEIS</name>
<evidence type="ECO:0000259" key="17">
    <source>
        <dbReference type="PROSITE" id="PS50106"/>
    </source>
</evidence>
<reference evidence="18 19" key="1">
    <citation type="submission" date="2011-06" db="EMBL/GenBank/DDBJ databases">
        <authorList>
            <person name="Muzny D."/>
            <person name="Qin X."/>
            <person name="Deng J."/>
            <person name="Jiang H."/>
            <person name="Liu Y."/>
            <person name="Qu J."/>
            <person name="Song X.-Z."/>
            <person name="Zhang L."/>
            <person name="Thornton R."/>
            <person name="Coyle M."/>
            <person name="Francisco L."/>
            <person name="Jackson L."/>
            <person name="Javaid M."/>
            <person name="Korchina V."/>
            <person name="Kovar C."/>
            <person name="Mata R."/>
            <person name="Mathew T."/>
            <person name="Ngo R."/>
            <person name="Nguyen L."/>
            <person name="Nguyen N."/>
            <person name="Okwuonu G."/>
            <person name="Ongeri F."/>
            <person name="Pham C."/>
            <person name="Simmons D."/>
            <person name="Wilczek-Boney K."/>
            <person name="Hale W."/>
            <person name="Jakkamsetti A."/>
            <person name="Pham P."/>
            <person name="Ruth R."/>
            <person name="San Lucas F."/>
            <person name="Warren J."/>
            <person name="Zhang J."/>
            <person name="Zhao Z."/>
            <person name="Zhou C."/>
            <person name="Zhu D."/>
            <person name="Lee S."/>
            <person name="Bess C."/>
            <person name="Blankenburg K."/>
            <person name="Forbes L."/>
            <person name="Fu Q."/>
            <person name="Gubbala S."/>
            <person name="Hirani K."/>
            <person name="Jayaseelan J.C."/>
            <person name="Lara F."/>
            <person name="Munidasa M."/>
            <person name="Palculict T."/>
            <person name="Patil S."/>
            <person name="Pu L.-L."/>
            <person name="Saada N."/>
            <person name="Tang L."/>
            <person name="Weissenberger G."/>
            <person name="Zhu Y."/>
            <person name="Hemphill L."/>
            <person name="Shang Y."/>
            <person name="Youmans B."/>
            <person name="Ayvaz T."/>
            <person name="Ross M."/>
            <person name="Santibanez J."/>
            <person name="Aqrawi P."/>
            <person name="Gross S."/>
            <person name="Joshi V."/>
            <person name="Fowler G."/>
            <person name="Nazareth L."/>
            <person name="Reid J."/>
            <person name="Worley K."/>
            <person name="Petrosino J."/>
            <person name="Highlander S."/>
            <person name="Gibbs R."/>
        </authorList>
    </citation>
    <scope>NUCLEOTIDE SEQUENCE [LARGE SCALE GENOMIC DNA]</scope>
    <source>
        <strain evidence="18 19">9715</strain>
    </source>
</reference>
<feature type="binding site" evidence="15">
    <location>
        <position position="171"/>
    </location>
    <ligand>
        <name>substrate</name>
    </ligand>
</feature>
<keyword evidence="9" id="KW-0574">Periplasm</keyword>
<dbReference type="HOGENOM" id="CLU_020120_1_0_4"/>
<dbReference type="InterPro" id="IPR001478">
    <property type="entry name" value="PDZ"/>
</dbReference>
<evidence type="ECO:0000256" key="2">
    <source>
        <dbReference type="ARBA" id="ARBA00004418"/>
    </source>
</evidence>
<dbReference type="EC" id="3.4.21.107" evidence="4"/>
<keyword evidence="11" id="KW-0720">Serine protease</keyword>
<evidence type="ECO:0000256" key="11">
    <source>
        <dbReference type="ARBA" id="ARBA00022825"/>
    </source>
</evidence>
<dbReference type="RefSeq" id="WP_009117087.1">
    <property type="nucleotide sequence ID" value="NZ_JH165159.1"/>
</dbReference>
<feature type="signal peptide" evidence="16">
    <location>
        <begin position="1"/>
        <end position="21"/>
    </location>
</feature>
<dbReference type="AlphaFoldDB" id="G4CS86"/>
<comment type="similarity">
    <text evidence="3">Belongs to the peptidase S1C family.</text>
</comment>
<dbReference type="Pfam" id="PF13365">
    <property type="entry name" value="Trypsin_2"/>
    <property type="match status" value="1"/>
</dbReference>
<evidence type="ECO:0000256" key="10">
    <source>
        <dbReference type="ARBA" id="ARBA00022801"/>
    </source>
</evidence>
<dbReference type="GO" id="GO:0004252">
    <property type="term" value="F:serine-type endopeptidase activity"/>
    <property type="evidence" value="ECO:0007669"/>
    <property type="project" value="InterPro"/>
</dbReference>
<dbReference type="GO" id="GO:0006508">
    <property type="term" value="P:proteolysis"/>
    <property type="evidence" value="ECO:0007669"/>
    <property type="project" value="UniProtKB-KW"/>
</dbReference>
<dbReference type="EMBL" id="AGAZ01000065">
    <property type="protein sequence ID" value="EGZ44831.1"/>
    <property type="molecule type" value="Genomic_DNA"/>
</dbReference>
<evidence type="ECO:0000256" key="8">
    <source>
        <dbReference type="ARBA" id="ARBA00022737"/>
    </source>
</evidence>
<evidence type="ECO:0000256" key="6">
    <source>
        <dbReference type="ARBA" id="ARBA00022670"/>
    </source>
</evidence>